<reference evidence="3" key="1">
    <citation type="journal article" date="2022" name="Int. J. Mol. Sci.">
        <title>Draft Genome of Tanacetum Coccineum: Genomic Comparison of Closely Related Tanacetum-Family Plants.</title>
        <authorList>
            <person name="Yamashiro T."/>
            <person name="Shiraishi A."/>
            <person name="Nakayama K."/>
            <person name="Satake H."/>
        </authorList>
    </citation>
    <scope>NUCLEOTIDE SEQUENCE</scope>
</reference>
<sequence>MFTERGDGVAGIKRRRRDLSSDGVRNLATASGRGRLKEDLESSTWRRPSSANNTGAKPLVPSKTLREHSLPRACTFQGLKSKNPIHHIKHYLSIVDNIRADDVTRDTSRLPFFHFSLKGKAKEWLNKIPPTQITTWYQLVARFLDYFFLVGHTSFLRDMILRFKQGSNKPIKSAWIRFQDLIKQVPHHRIQKWFLVQIFHDNISQKDQGKLDQFAHFCFSSLIGEEGWNRIEEYVQYQDDLWDDPSPPMNTSSISEGNSRRKEVGESGPDWVIRSKFKDELAGFMLKKKFYMKGLGEMLDQHRGIHEQFSQILSEIGSSISINRGLIQAILTSLPLQPIGEVTKASNLRIIPPGVQGRSHFTYFLYLIVQNTNPGRSPNFSLLSVWKLMTVTALITQYLKSTGTLSEGLIIFIGTMAGVDVDTLTMEQYLALSRENQAPGVVKPEIRGNVNFEIKSQFMRELREDTFSGNKDEDAHDHIDRVLSIVGLFNIPGVTKDAVML</sequence>
<evidence type="ECO:0000313" key="3">
    <source>
        <dbReference type="EMBL" id="GJT10174.1"/>
    </source>
</evidence>
<organism evidence="3 4">
    <name type="scientific">Tanacetum coccineum</name>
    <dbReference type="NCBI Taxonomy" id="301880"/>
    <lineage>
        <taxon>Eukaryota</taxon>
        <taxon>Viridiplantae</taxon>
        <taxon>Streptophyta</taxon>
        <taxon>Embryophyta</taxon>
        <taxon>Tracheophyta</taxon>
        <taxon>Spermatophyta</taxon>
        <taxon>Magnoliopsida</taxon>
        <taxon>eudicotyledons</taxon>
        <taxon>Gunneridae</taxon>
        <taxon>Pentapetalae</taxon>
        <taxon>asterids</taxon>
        <taxon>campanulids</taxon>
        <taxon>Asterales</taxon>
        <taxon>Asteraceae</taxon>
        <taxon>Asteroideae</taxon>
        <taxon>Anthemideae</taxon>
        <taxon>Anthemidinae</taxon>
        <taxon>Tanacetum</taxon>
    </lineage>
</organism>
<comment type="caution">
    <text evidence="3">The sequence shown here is derived from an EMBL/GenBank/DDBJ whole genome shotgun (WGS) entry which is preliminary data.</text>
</comment>
<name>A0ABQ5B7G0_9ASTR</name>
<proteinExistence type="predicted"/>
<evidence type="ECO:0000256" key="1">
    <source>
        <dbReference type="SAM" id="MobiDB-lite"/>
    </source>
</evidence>
<gene>
    <name evidence="3" type="ORF">Tco_0857216</name>
</gene>
<dbReference type="Pfam" id="PF03732">
    <property type="entry name" value="Retrotrans_gag"/>
    <property type="match status" value="1"/>
</dbReference>
<protein>
    <submittedName>
        <fullName evidence="3">Zinc finger, CCHC-type containing protein</fullName>
    </submittedName>
</protein>
<keyword evidence="4" id="KW-1185">Reference proteome</keyword>
<feature type="region of interest" description="Disordered" evidence="1">
    <location>
        <begin position="1"/>
        <end position="63"/>
    </location>
</feature>
<reference evidence="3" key="2">
    <citation type="submission" date="2022-01" db="EMBL/GenBank/DDBJ databases">
        <authorList>
            <person name="Yamashiro T."/>
            <person name="Shiraishi A."/>
            <person name="Satake H."/>
            <person name="Nakayama K."/>
        </authorList>
    </citation>
    <scope>NUCLEOTIDE SEQUENCE</scope>
</reference>
<feature type="region of interest" description="Disordered" evidence="1">
    <location>
        <begin position="241"/>
        <end position="266"/>
    </location>
</feature>
<evidence type="ECO:0000313" key="4">
    <source>
        <dbReference type="Proteomes" id="UP001151760"/>
    </source>
</evidence>
<feature type="compositionally biased region" description="Polar residues" evidence="1">
    <location>
        <begin position="42"/>
        <end position="55"/>
    </location>
</feature>
<feature type="domain" description="Retrotransposon gag" evidence="2">
    <location>
        <begin position="112"/>
        <end position="199"/>
    </location>
</feature>
<dbReference type="InterPro" id="IPR005162">
    <property type="entry name" value="Retrotrans_gag_dom"/>
</dbReference>
<dbReference type="Proteomes" id="UP001151760">
    <property type="component" value="Unassembled WGS sequence"/>
</dbReference>
<dbReference type="EMBL" id="BQNB010012968">
    <property type="protein sequence ID" value="GJT10174.1"/>
    <property type="molecule type" value="Genomic_DNA"/>
</dbReference>
<dbReference type="PANTHER" id="PTHR33223:SF11">
    <property type="entry name" value="ELEMENT PROTEIN, PUTATIVE-RELATED"/>
    <property type="match status" value="1"/>
</dbReference>
<accession>A0ABQ5B7G0</accession>
<evidence type="ECO:0000259" key="2">
    <source>
        <dbReference type="Pfam" id="PF03732"/>
    </source>
</evidence>
<dbReference type="PANTHER" id="PTHR33223">
    <property type="entry name" value="CCHC-TYPE DOMAIN-CONTAINING PROTEIN"/>
    <property type="match status" value="1"/>
</dbReference>